<dbReference type="InterPro" id="IPR047259">
    <property type="entry name" value="QUIRKY-like"/>
</dbReference>
<evidence type="ECO:0000259" key="1">
    <source>
        <dbReference type="PROSITE" id="PS50004"/>
    </source>
</evidence>
<accession>A0A8X8WQT2</accession>
<dbReference type="CDD" id="cd04019">
    <property type="entry name" value="C2C_MCTP_PRT_plant"/>
    <property type="match status" value="1"/>
</dbReference>
<dbReference type="InterPro" id="IPR035892">
    <property type="entry name" value="C2_domain_sf"/>
</dbReference>
<proteinExistence type="predicted"/>
<sequence>MLSVCIGSQADEAWHSDAAAVHGDGVFSVRSKVYVSPKLWYLRVHVIEAQDVEGEDRSQPPPAVFVKGVVGKTKIFPNRTANPVWNEDLLFVVAEPFEDVLVVTIESKVAPTRDEVVGRMSVSMNALERRMDHRLVHSRWFNLDRFGMGEYMEGKGPKFSTRIHLRGCLEGGYHVLDESTLYISDQRPTTRQLWKQPIGIL</sequence>
<comment type="caution">
    <text evidence="2">The sequence shown here is derived from an EMBL/GenBank/DDBJ whole genome shotgun (WGS) entry which is preliminary data.</text>
</comment>
<organism evidence="2">
    <name type="scientific">Salvia splendens</name>
    <name type="common">Scarlet sage</name>
    <dbReference type="NCBI Taxonomy" id="180675"/>
    <lineage>
        <taxon>Eukaryota</taxon>
        <taxon>Viridiplantae</taxon>
        <taxon>Streptophyta</taxon>
        <taxon>Embryophyta</taxon>
        <taxon>Tracheophyta</taxon>
        <taxon>Spermatophyta</taxon>
        <taxon>Magnoliopsida</taxon>
        <taxon>eudicotyledons</taxon>
        <taxon>Gunneridae</taxon>
        <taxon>Pentapetalae</taxon>
        <taxon>asterids</taxon>
        <taxon>lamiids</taxon>
        <taxon>Lamiales</taxon>
        <taxon>Lamiaceae</taxon>
        <taxon>Nepetoideae</taxon>
        <taxon>Mentheae</taxon>
        <taxon>Salviinae</taxon>
        <taxon>Salvia</taxon>
        <taxon>Salvia subgen. Calosphace</taxon>
        <taxon>core Calosphace</taxon>
    </lineage>
</organism>
<dbReference type="Gene3D" id="2.60.40.150">
    <property type="entry name" value="C2 domain"/>
    <property type="match status" value="1"/>
</dbReference>
<dbReference type="Pfam" id="PF00168">
    <property type="entry name" value="C2"/>
    <property type="match status" value="1"/>
</dbReference>
<dbReference type="PANTHER" id="PTHR31425:SF37">
    <property type="entry name" value="FT-INTERACTING PROTEIN 1"/>
    <property type="match status" value="1"/>
</dbReference>
<keyword evidence="3" id="KW-1185">Reference proteome</keyword>
<evidence type="ECO:0000313" key="3">
    <source>
        <dbReference type="Proteomes" id="UP000298416"/>
    </source>
</evidence>
<dbReference type="InterPro" id="IPR000008">
    <property type="entry name" value="C2_dom"/>
</dbReference>
<dbReference type="PANTHER" id="PTHR31425">
    <property type="entry name" value="PHOSPHORIBOSYLANTHRANILATE TRANSFERASE ISOFORM 1"/>
    <property type="match status" value="1"/>
</dbReference>
<protein>
    <recommendedName>
        <fullName evidence="1">C2 domain-containing protein</fullName>
    </recommendedName>
</protein>
<feature type="domain" description="C2" evidence="1">
    <location>
        <begin position="21"/>
        <end position="141"/>
    </location>
</feature>
<dbReference type="EMBL" id="PNBA02000015">
    <property type="protein sequence ID" value="KAG6399518.1"/>
    <property type="molecule type" value="Genomic_DNA"/>
</dbReference>
<dbReference type="FunFam" id="2.60.40.150:FF:000119">
    <property type="entry name" value="C2 domain-containing protein"/>
    <property type="match status" value="1"/>
</dbReference>
<gene>
    <name evidence="2" type="ORF">SASPL_140999</name>
</gene>
<evidence type="ECO:0000313" key="2">
    <source>
        <dbReference type="EMBL" id="KAG6399518.1"/>
    </source>
</evidence>
<dbReference type="InterPro" id="IPR047258">
    <property type="entry name" value="C2C_MCTP_PRT_plant"/>
</dbReference>
<dbReference type="PROSITE" id="PS50004">
    <property type="entry name" value="C2"/>
    <property type="match status" value="1"/>
</dbReference>
<dbReference type="Proteomes" id="UP000298416">
    <property type="component" value="Unassembled WGS sequence"/>
</dbReference>
<name>A0A8X8WQT2_SALSN</name>
<dbReference type="AlphaFoldDB" id="A0A8X8WQT2"/>
<dbReference type="SUPFAM" id="SSF49562">
    <property type="entry name" value="C2 domain (Calcium/lipid-binding domain, CaLB)"/>
    <property type="match status" value="1"/>
</dbReference>
<reference evidence="2" key="2">
    <citation type="submission" date="2020-08" db="EMBL/GenBank/DDBJ databases">
        <title>Plant Genome Project.</title>
        <authorList>
            <person name="Zhang R.-G."/>
        </authorList>
    </citation>
    <scope>NUCLEOTIDE SEQUENCE</scope>
    <source>
        <strain evidence="2">Huo1</strain>
        <tissue evidence="2">Leaf</tissue>
    </source>
</reference>
<reference evidence="2" key="1">
    <citation type="submission" date="2018-01" db="EMBL/GenBank/DDBJ databases">
        <authorList>
            <person name="Mao J.F."/>
        </authorList>
    </citation>
    <scope>NUCLEOTIDE SEQUENCE</scope>
    <source>
        <strain evidence="2">Huo1</strain>
        <tissue evidence="2">Leaf</tissue>
    </source>
</reference>
<dbReference type="SMART" id="SM00239">
    <property type="entry name" value="C2"/>
    <property type="match status" value="1"/>
</dbReference>